<protein>
    <submittedName>
        <fullName evidence="2">Uncharacterized protein</fullName>
    </submittedName>
</protein>
<accession>A0A9N7UAV4</accession>
<sequence>MVIEQAIIFIVSSHTPEVFLWQVGSTHLERFQEDLVQSMLSSPILHPASISSFSSLFSSSTRPSPSYVLVSYMCHCSPSVPPSIPAPRALPPHTASPLPRSLSN</sequence>
<organism evidence="2 3">
    <name type="scientific">Pleuronectes platessa</name>
    <name type="common">European plaice</name>
    <dbReference type="NCBI Taxonomy" id="8262"/>
    <lineage>
        <taxon>Eukaryota</taxon>
        <taxon>Metazoa</taxon>
        <taxon>Chordata</taxon>
        <taxon>Craniata</taxon>
        <taxon>Vertebrata</taxon>
        <taxon>Euteleostomi</taxon>
        <taxon>Actinopterygii</taxon>
        <taxon>Neopterygii</taxon>
        <taxon>Teleostei</taxon>
        <taxon>Neoteleostei</taxon>
        <taxon>Acanthomorphata</taxon>
        <taxon>Carangaria</taxon>
        <taxon>Pleuronectiformes</taxon>
        <taxon>Pleuronectoidei</taxon>
        <taxon>Pleuronectidae</taxon>
        <taxon>Pleuronectes</taxon>
    </lineage>
</organism>
<gene>
    <name evidence="2" type="ORF">PLEPLA_LOCUS15060</name>
</gene>
<dbReference type="Proteomes" id="UP001153269">
    <property type="component" value="Unassembled WGS sequence"/>
</dbReference>
<dbReference type="EMBL" id="CADEAL010000944">
    <property type="protein sequence ID" value="CAB1427122.1"/>
    <property type="molecule type" value="Genomic_DNA"/>
</dbReference>
<comment type="caution">
    <text evidence="2">The sequence shown here is derived from an EMBL/GenBank/DDBJ whole genome shotgun (WGS) entry which is preliminary data.</text>
</comment>
<reference evidence="2" key="1">
    <citation type="submission" date="2020-03" db="EMBL/GenBank/DDBJ databases">
        <authorList>
            <person name="Weist P."/>
        </authorList>
    </citation>
    <scope>NUCLEOTIDE SEQUENCE</scope>
</reference>
<keyword evidence="3" id="KW-1185">Reference proteome</keyword>
<evidence type="ECO:0000256" key="1">
    <source>
        <dbReference type="SAM" id="MobiDB-lite"/>
    </source>
</evidence>
<evidence type="ECO:0000313" key="3">
    <source>
        <dbReference type="Proteomes" id="UP001153269"/>
    </source>
</evidence>
<proteinExistence type="predicted"/>
<feature type="region of interest" description="Disordered" evidence="1">
    <location>
        <begin position="85"/>
        <end position="104"/>
    </location>
</feature>
<evidence type="ECO:0000313" key="2">
    <source>
        <dbReference type="EMBL" id="CAB1427122.1"/>
    </source>
</evidence>
<name>A0A9N7UAV4_PLEPL</name>
<dbReference type="AlphaFoldDB" id="A0A9N7UAV4"/>